<evidence type="ECO:0000313" key="3">
    <source>
        <dbReference type="Proteomes" id="UP000242188"/>
    </source>
</evidence>
<proteinExistence type="predicted"/>
<dbReference type="Proteomes" id="UP000242188">
    <property type="component" value="Unassembled WGS sequence"/>
</dbReference>
<dbReference type="PROSITE" id="PS51257">
    <property type="entry name" value="PROKAR_LIPOPROTEIN"/>
    <property type="match status" value="1"/>
</dbReference>
<reference evidence="2 3" key="1">
    <citation type="journal article" date="2017" name="Nat. Ecol. Evol.">
        <title>Scallop genome provides insights into evolution of bilaterian karyotype and development.</title>
        <authorList>
            <person name="Wang S."/>
            <person name="Zhang J."/>
            <person name="Jiao W."/>
            <person name="Li J."/>
            <person name="Xun X."/>
            <person name="Sun Y."/>
            <person name="Guo X."/>
            <person name="Huan P."/>
            <person name="Dong B."/>
            <person name="Zhang L."/>
            <person name="Hu X."/>
            <person name="Sun X."/>
            <person name="Wang J."/>
            <person name="Zhao C."/>
            <person name="Wang Y."/>
            <person name="Wang D."/>
            <person name="Huang X."/>
            <person name="Wang R."/>
            <person name="Lv J."/>
            <person name="Li Y."/>
            <person name="Zhang Z."/>
            <person name="Liu B."/>
            <person name="Lu W."/>
            <person name="Hui Y."/>
            <person name="Liang J."/>
            <person name="Zhou Z."/>
            <person name="Hou R."/>
            <person name="Li X."/>
            <person name="Liu Y."/>
            <person name="Li H."/>
            <person name="Ning X."/>
            <person name="Lin Y."/>
            <person name="Zhao L."/>
            <person name="Xing Q."/>
            <person name="Dou J."/>
            <person name="Li Y."/>
            <person name="Mao J."/>
            <person name="Guo H."/>
            <person name="Dou H."/>
            <person name="Li T."/>
            <person name="Mu C."/>
            <person name="Jiang W."/>
            <person name="Fu Q."/>
            <person name="Fu X."/>
            <person name="Miao Y."/>
            <person name="Liu J."/>
            <person name="Yu Q."/>
            <person name="Li R."/>
            <person name="Liao H."/>
            <person name="Li X."/>
            <person name="Kong Y."/>
            <person name="Jiang Z."/>
            <person name="Chourrout D."/>
            <person name="Li R."/>
            <person name="Bao Z."/>
        </authorList>
    </citation>
    <scope>NUCLEOTIDE SEQUENCE [LARGE SCALE GENOMIC DNA]</scope>
    <source>
        <strain evidence="2 3">PY_sf001</strain>
    </source>
</reference>
<evidence type="ECO:0000313" key="2">
    <source>
        <dbReference type="EMBL" id="OWF52284.1"/>
    </source>
</evidence>
<accession>A0A210QU73</accession>
<keyword evidence="3" id="KW-1185">Reference proteome</keyword>
<feature type="chain" id="PRO_5012532743" evidence="1">
    <location>
        <begin position="28"/>
        <end position="158"/>
    </location>
</feature>
<keyword evidence="1" id="KW-0732">Signal</keyword>
<name>A0A210QU73_MIZYE</name>
<sequence>MAYEYRHGEQIIFLVLVFSCLAAAGNGKFLERFCKISCNRGRGGNLCGCNGFHFAGKRTSYSDISEIPSSNSQKNYLNDLSDIENNGAYDVENLEKTPYRQKVLLPVSDELPLEPKRLENVRVFIRWLLHKLDESRSANRQGYKFDEGSDALTNGRNQ</sequence>
<feature type="signal peptide" evidence="1">
    <location>
        <begin position="1"/>
        <end position="27"/>
    </location>
</feature>
<dbReference type="AlphaFoldDB" id="A0A210QU73"/>
<protein>
    <submittedName>
        <fullName evidence="2">Uncharacterized protein</fullName>
    </submittedName>
</protein>
<dbReference type="EMBL" id="NEDP02001857">
    <property type="protein sequence ID" value="OWF52284.1"/>
    <property type="molecule type" value="Genomic_DNA"/>
</dbReference>
<evidence type="ECO:0000256" key="1">
    <source>
        <dbReference type="SAM" id="SignalP"/>
    </source>
</evidence>
<organism evidence="2 3">
    <name type="scientific">Mizuhopecten yessoensis</name>
    <name type="common">Japanese scallop</name>
    <name type="synonym">Patinopecten yessoensis</name>
    <dbReference type="NCBI Taxonomy" id="6573"/>
    <lineage>
        <taxon>Eukaryota</taxon>
        <taxon>Metazoa</taxon>
        <taxon>Spiralia</taxon>
        <taxon>Lophotrochozoa</taxon>
        <taxon>Mollusca</taxon>
        <taxon>Bivalvia</taxon>
        <taxon>Autobranchia</taxon>
        <taxon>Pteriomorphia</taxon>
        <taxon>Pectinida</taxon>
        <taxon>Pectinoidea</taxon>
        <taxon>Pectinidae</taxon>
        <taxon>Mizuhopecten</taxon>
    </lineage>
</organism>
<dbReference type="OrthoDB" id="10332707at2759"/>
<comment type="caution">
    <text evidence="2">The sequence shown here is derived from an EMBL/GenBank/DDBJ whole genome shotgun (WGS) entry which is preliminary data.</text>
</comment>
<gene>
    <name evidence="2" type="ORF">KP79_PYT04123</name>
</gene>